<dbReference type="InterPro" id="IPR029033">
    <property type="entry name" value="His_PPase_superfam"/>
</dbReference>
<dbReference type="EMBL" id="BAABEX010000008">
    <property type="protein sequence ID" value="GAA4422873.1"/>
    <property type="molecule type" value="Genomic_DNA"/>
</dbReference>
<dbReference type="SUPFAM" id="SSF53254">
    <property type="entry name" value="Phosphoglycerate mutase-like"/>
    <property type="match status" value="1"/>
</dbReference>
<name>A0ABP8L662_9BURK</name>
<dbReference type="Pfam" id="PF00300">
    <property type="entry name" value="His_Phos_1"/>
    <property type="match status" value="1"/>
</dbReference>
<evidence type="ECO:0000313" key="2">
    <source>
        <dbReference type="EMBL" id="GAA4422873.1"/>
    </source>
</evidence>
<proteinExistence type="predicted"/>
<dbReference type="Proteomes" id="UP001501788">
    <property type="component" value="Unassembled WGS sequence"/>
</dbReference>
<dbReference type="InterPro" id="IPR013078">
    <property type="entry name" value="His_Pase_superF_clade-1"/>
</dbReference>
<feature type="signal peptide" evidence="1">
    <location>
        <begin position="1"/>
        <end position="19"/>
    </location>
</feature>
<sequence>MARRALLVAGAGCVLPAWASPEAETWLRRGGVVLAMRHALAPGTFDPPGFTLGDCRTQRNLDDRGREQARAAGQWLAARGLQPSAVRSSPWCRCMDTATLGFGRAEAWDALGSPHGQPETTSTAHLTALRAGLRRVAAQSSQFEVWVTHMFVLAALAGLNPASGEGWVLQWRADGTVAALARVAAPPI</sequence>
<dbReference type="Gene3D" id="3.40.50.1240">
    <property type="entry name" value="Phosphoglycerate mutase-like"/>
    <property type="match status" value="1"/>
</dbReference>
<comment type="caution">
    <text evidence="2">The sequence shown here is derived from an EMBL/GenBank/DDBJ whole genome shotgun (WGS) entry which is preliminary data.</text>
</comment>
<reference evidence="3" key="1">
    <citation type="journal article" date="2019" name="Int. J. Syst. Evol. Microbiol.">
        <title>The Global Catalogue of Microorganisms (GCM) 10K type strain sequencing project: providing services to taxonomists for standard genome sequencing and annotation.</title>
        <authorList>
            <consortium name="The Broad Institute Genomics Platform"/>
            <consortium name="The Broad Institute Genome Sequencing Center for Infectious Disease"/>
            <person name="Wu L."/>
            <person name="Ma J."/>
        </authorList>
    </citation>
    <scope>NUCLEOTIDE SEQUENCE [LARGE SCALE GENOMIC DNA]</scope>
    <source>
        <strain evidence="3">JCM 31890</strain>
    </source>
</reference>
<evidence type="ECO:0000313" key="3">
    <source>
        <dbReference type="Proteomes" id="UP001501788"/>
    </source>
</evidence>
<keyword evidence="3" id="KW-1185">Reference proteome</keyword>
<keyword evidence="1" id="KW-0732">Signal</keyword>
<gene>
    <name evidence="2" type="ORF">GCM10023090_14470</name>
</gene>
<dbReference type="CDD" id="cd07040">
    <property type="entry name" value="HP"/>
    <property type="match status" value="1"/>
</dbReference>
<organism evidence="2 3">
    <name type="scientific">Acidovorax lacteus</name>
    <dbReference type="NCBI Taxonomy" id="1924988"/>
    <lineage>
        <taxon>Bacteria</taxon>
        <taxon>Pseudomonadati</taxon>
        <taxon>Pseudomonadota</taxon>
        <taxon>Betaproteobacteria</taxon>
        <taxon>Burkholderiales</taxon>
        <taxon>Comamonadaceae</taxon>
        <taxon>Acidovorax</taxon>
    </lineage>
</organism>
<accession>A0ABP8L662</accession>
<feature type="chain" id="PRO_5046218109" evidence="1">
    <location>
        <begin position="20"/>
        <end position="188"/>
    </location>
</feature>
<protein>
    <submittedName>
        <fullName evidence="2">Histidine phosphatase family protein</fullName>
    </submittedName>
</protein>
<evidence type="ECO:0000256" key="1">
    <source>
        <dbReference type="SAM" id="SignalP"/>
    </source>
</evidence>